<dbReference type="GO" id="GO:0005886">
    <property type="term" value="C:plasma membrane"/>
    <property type="evidence" value="ECO:0007669"/>
    <property type="project" value="InterPro"/>
</dbReference>
<keyword evidence="7" id="KW-0830">Ubiquinone</keyword>
<gene>
    <name evidence="7" type="ORF">Desgi_0303</name>
</gene>
<evidence type="ECO:0000313" key="7">
    <source>
        <dbReference type="EMBL" id="AGK99888.1"/>
    </source>
</evidence>
<accession>R4KBD6</accession>
<evidence type="ECO:0000256" key="5">
    <source>
        <dbReference type="ARBA" id="ARBA00022982"/>
    </source>
</evidence>
<reference evidence="7 8" key="1">
    <citation type="submission" date="2012-01" db="EMBL/GenBank/DDBJ databases">
        <title>Complete sequence of Desulfotomaculum gibsoniae DSM 7213.</title>
        <authorList>
            <consortium name="US DOE Joint Genome Institute"/>
            <person name="Lucas S."/>
            <person name="Han J."/>
            <person name="Lapidus A."/>
            <person name="Cheng J.-F."/>
            <person name="Goodwin L."/>
            <person name="Pitluck S."/>
            <person name="Peters L."/>
            <person name="Ovchinnikova G."/>
            <person name="Teshima H."/>
            <person name="Detter J.C."/>
            <person name="Han C."/>
            <person name="Tapia R."/>
            <person name="Land M."/>
            <person name="Hauser L."/>
            <person name="Kyrpides N."/>
            <person name="Ivanova N."/>
            <person name="Pagani I."/>
            <person name="Parshina S."/>
            <person name="Plugge C."/>
            <person name="Muyzer G."/>
            <person name="Kuever J."/>
            <person name="Ivanova A."/>
            <person name="Nazina T."/>
            <person name="Klenk H.-P."/>
            <person name="Brambilla E."/>
            <person name="Spring S."/>
            <person name="Stams A.F."/>
            <person name="Woyke T."/>
        </authorList>
    </citation>
    <scope>NUCLEOTIDE SEQUENCE [LARGE SCALE GENOMIC DNA]</scope>
    <source>
        <strain evidence="7 8">DSM 7213</strain>
    </source>
</reference>
<evidence type="ECO:0000256" key="2">
    <source>
        <dbReference type="ARBA" id="ARBA00022553"/>
    </source>
</evidence>
<dbReference type="Pfam" id="PF00174">
    <property type="entry name" value="Oxidored_molyb"/>
    <property type="match status" value="1"/>
</dbReference>
<keyword evidence="3" id="KW-0285">Flavoprotein</keyword>
<evidence type="ECO:0000256" key="3">
    <source>
        <dbReference type="ARBA" id="ARBA00022630"/>
    </source>
</evidence>
<dbReference type="PANTHER" id="PTHR36118:SF1">
    <property type="entry name" value="ION-TRANSLOCATING OXIDOREDUCTASE COMPLEX SUBUNIT G"/>
    <property type="match status" value="1"/>
</dbReference>
<dbReference type="SMART" id="SM00900">
    <property type="entry name" value="FMN_bind"/>
    <property type="match status" value="1"/>
</dbReference>
<dbReference type="Pfam" id="PF04205">
    <property type="entry name" value="FMN_bind"/>
    <property type="match status" value="1"/>
</dbReference>
<protein>
    <submittedName>
        <fullName evidence="7">Putative NADH:ubiquinone oxidoreductase, subunit RnfG</fullName>
    </submittedName>
</protein>
<organism evidence="7 8">
    <name type="scientific">Desulfoscipio gibsoniae DSM 7213</name>
    <dbReference type="NCBI Taxonomy" id="767817"/>
    <lineage>
        <taxon>Bacteria</taxon>
        <taxon>Bacillati</taxon>
        <taxon>Bacillota</taxon>
        <taxon>Clostridia</taxon>
        <taxon>Eubacteriales</taxon>
        <taxon>Desulfallaceae</taxon>
        <taxon>Desulfoscipio</taxon>
    </lineage>
</organism>
<dbReference type="Proteomes" id="UP000013520">
    <property type="component" value="Chromosome"/>
</dbReference>
<evidence type="ECO:0000256" key="1">
    <source>
        <dbReference type="ARBA" id="ARBA00022448"/>
    </source>
</evidence>
<dbReference type="HOGENOM" id="CLU_517513_0_0_9"/>
<dbReference type="InterPro" id="IPR010209">
    <property type="entry name" value="Ion_transpt_RnfG/RsxG"/>
</dbReference>
<dbReference type="InterPro" id="IPR036374">
    <property type="entry name" value="OxRdtase_Mopterin-bd_sf"/>
</dbReference>
<dbReference type="GO" id="GO:0010181">
    <property type="term" value="F:FMN binding"/>
    <property type="evidence" value="ECO:0007669"/>
    <property type="project" value="InterPro"/>
</dbReference>
<dbReference type="RefSeq" id="WP_006522924.1">
    <property type="nucleotide sequence ID" value="NC_021184.1"/>
</dbReference>
<dbReference type="eggNOG" id="COG2041">
    <property type="taxonomic scope" value="Bacteria"/>
</dbReference>
<dbReference type="KEGG" id="dgi:Desgi_0303"/>
<evidence type="ECO:0000259" key="6">
    <source>
        <dbReference type="SMART" id="SM00900"/>
    </source>
</evidence>
<dbReference type="InterPro" id="IPR007329">
    <property type="entry name" value="FMN-bd"/>
</dbReference>
<proteinExistence type="predicted"/>
<dbReference type="AlphaFoldDB" id="R4KBD6"/>
<sequence length="533" mass="59721">MNKKRLYLGLCIVLIMLTFVFTRFYAGDSAAGILADLCDEKVTVEEITSEVIHGYIEENFPAVQQIYQIQDDGQNQIGHGFIVKTAGYNGPITIAVVVDGRTNQMTGIKVLDHVETPDYAEYLSERWFTDRFKGKSLKEYLNLVVLDPEKPEDIVQITGATISSQAVVNGVNSAIGAHNFLNNGLRMAAVPAVVDKLIARDENSFTVHWGTEEFIRFTVDELKKYPTVKVSTVLIKTTGTEEDIMAEGPLLNDVLERQGIHLGDYQGIGVTGRDGYYVLMPKELLDKRQVILAYRVNNQDIIKEDKPVRVVVPDEMGVYWVRMVSNIDLYADIPSKDIKSVKIFDPLVRDIEPYMYEYYGSKDKAIEIGKILAKFEHVNPEGFFTMVSSDGLAKNEVINMVRQRYYIKVSGNDAPMNIAPNFKLGMNVKFMAYFSTTSDAVIFPREMQKITGLSELGTHKGMILEKVLEGVGVITPREKQFELLNTAGRSIRIPGQDLSKCILVYEGEKVSAFYQGADGLVQLADLLEINELS</sequence>
<dbReference type="eggNOG" id="COG4659">
    <property type="taxonomic scope" value="Bacteria"/>
</dbReference>
<dbReference type="OrthoDB" id="1704220at2"/>
<keyword evidence="5" id="KW-0249">Electron transport</keyword>
<keyword evidence="1" id="KW-0813">Transport</keyword>
<dbReference type="SUPFAM" id="SSF56524">
    <property type="entry name" value="Oxidoreductase molybdopterin-binding domain"/>
    <property type="match status" value="1"/>
</dbReference>
<dbReference type="GO" id="GO:0022900">
    <property type="term" value="P:electron transport chain"/>
    <property type="evidence" value="ECO:0007669"/>
    <property type="project" value="InterPro"/>
</dbReference>
<evidence type="ECO:0000256" key="4">
    <source>
        <dbReference type="ARBA" id="ARBA00022643"/>
    </source>
</evidence>
<dbReference type="STRING" id="767817.Desgi_0303"/>
<keyword evidence="4" id="KW-0288">FMN</keyword>
<feature type="domain" description="FMN-binding" evidence="6">
    <location>
        <begin position="87"/>
        <end position="178"/>
    </location>
</feature>
<dbReference type="InterPro" id="IPR000572">
    <property type="entry name" value="OxRdtase_Mopterin-bd_dom"/>
</dbReference>
<dbReference type="EMBL" id="CP003273">
    <property type="protein sequence ID" value="AGK99888.1"/>
    <property type="molecule type" value="Genomic_DNA"/>
</dbReference>
<keyword evidence="2" id="KW-0597">Phosphoprotein</keyword>
<dbReference type="Gene3D" id="3.90.420.10">
    <property type="entry name" value="Oxidoreductase, molybdopterin-binding domain"/>
    <property type="match status" value="1"/>
</dbReference>
<keyword evidence="8" id="KW-1185">Reference proteome</keyword>
<dbReference type="PANTHER" id="PTHR36118">
    <property type="entry name" value="ION-TRANSLOCATING OXIDOREDUCTASE COMPLEX SUBUNIT G"/>
    <property type="match status" value="1"/>
</dbReference>
<evidence type="ECO:0000313" key="8">
    <source>
        <dbReference type="Proteomes" id="UP000013520"/>
    </source>
</evidence>
<name>R4KBD6_9FIRM</name>
<dbReference type="GO" id="GO:0009055">
    <property type="term" value="F:electron transfer activity"/>
    <property type="evidence" value="ECO:0007669"/>
    <property type="project" value="InterPro"/>
</dbReference>